<comment type="caution">
    <text evidence="2">The sequence shown here is derived from an EMBL/GenBank/DDBJ whole genome shotgun (WGS) entry which is preliminary data.</text>
</comment>
<reference evidence="2" key="1">
    <citation type="journal article" date="2021" name="Proc. Natl. Acad. Sci. U.S.A.">
        <title>Global biogeography of chemosynthetic symbionts reveals both localized and globally distributed symbiont groups. .</title>
        <authorList>
            <person name="Osvatic J.T."/>
            <person name="Wilkins L.G.E."/>
            <person name="Leibrecht L."/>
            <person name="Leray M."/>
            <person name="Zauner S."/>
            <person name="Polzin J."/>
            <person name="Camacho Y."/>
            <person name="Gros O."/>
            <person name="van Gils J.A."/>
            <person name="Eisen J.A."/>
            <person name="Petersen J.M."/>
            <person name="Yuen B."/>
        </authorList>
    </citation>
    <scope>NUCLEOTIDE SEQUENCE</scope>
    <source>
        <strain evidence="2">MAGclacostrist064TRANS</strain>
    </source>
</reference>
<dbReference type="Proteomes" id="UP000886667">
    <property type="component" value="Unassembled WGS sequence"/>
</dbReference>
<dbReference type="EMBL" id="JAEPCM010000105">
    <property type="protein sequence ID" value="MCG7945498.1"/>
    <property type="molecule type" value="Genomic_DNA"/>
</dbReference>
<name>A0A9E4KBY1_9GAMM</name>
<evidence type="ECO:0000313" key="3">
    <source>
        <dbReference type="Proteomes" id="UP000886667"/>
    </source>
</evidence>
<proteinExistence type="predicted"/>
<accession>A0A9E4KBY1</accession>
<organism evidence="2 3">
    <name type="scientific">Candidatus Thiodiazotropha taylori</name>
    <dbReference type="NCBI Taxonomy" id="2792791"/>
    <lineage>
        <taxon>Bacteria</taxon>
        <taxon>Pseudomonadati</taxon>
        <taxon>Pseudomonadota</taxon>
        <taxon>Gammaproteobacteria</taxon>
        <taxon>Chromatiales</taxon>
        <taxon>Sedimenticolaceae</taxon>
        <taxon>Candidatus Thiodiazotropha</taxon>
    </lineage>
</organism>
<evidence type="ECO:0008006" key="4">
    <source>
        <dbReference type="Google" id="ProtNLM"/>
    </source>
</evidence>
<dbReference type="AlphaFoldDB" id="A0A9E4KBY1"/>
<gene>
    <name evidence="2" type="ORF">JAZ07_04035</name>
</gene>
<evidence type="ECO:0000256" key="1">
    <source>
        <dbReference type="SAM" id="SignalP"/>
    </source>
</evidence>
<evidence type="ECO:0000313" key="2">
    <source>
        <dbReference type="EMBL" id="MCG7945498.1"/>
    </source>
</evidence>
<feature type="signal peptide" evidence="1">
    <location>
        <begin position="1"/>
        <end position="22"/>
    </location>
</feature>
<sequence length="228" mass="26150">MRMRSFIFTITFTLLCSTPMLAETKILPPPDLSEAQKLIFFKDHLQGVSKGSQINYQFTSKTDQEGFQDEIVVRVTNIVSKGKRDLEFDFLSGENHIDFSPAMSYTGNPVIIHFLERDISLMSKDTGGWNGYFRNKIRNSFRKPAHMDEVTFVFEGKKVKGTEIVITPFLGDPNARNFKLYANKRYEFLFSDKIPGGIYRIRTQVPSENGKQPLIDEDMKFKQIIPGA</sequence>
<feature type="chain" id="PRO_5039370407" description="DUF3108 domain-containing protein" evidence="1">
    <location>
        <begin position="23"/>
        <end position="228"/>
    </location>
</feature>
<keyword evidence="1" id="KW-0732">Signal</keyword>
<protein>
    <recommendedName>
        <fullName evidence="4">DUF3108 domain-containing protein</fullName>
    </recommendedName>
</protein>